<sequence length="238" mass="28303">MSKSKELSDPVWSRSEHELSILKVRMKNTQLSDEISKLSSENAKLSGQIEILKILLNIKNQRIQKLQKIQNKDFLRIENWKQRAGIAEKNVKQLWKTFSQISLKIKDKTNNLESILDRNYGRFKKLSITISRMNKNELVERLDAKFWKNKAEIRQVYIEKLKNDIEELEKEVLFACGRKTDAILDCMIKHAKREQNWMAKNENLMDQLEMLKIKLYRTRCFLILINLVLICVILKLLW</sequence>
<evidence type="ECO:0000313" key="3">
    <source>
        <dbReference type="EMBL" id="PIC25476.1"/>
    </source>
</evidence>
<evidence type="ECO:0000256" key="2">
    <source>
        <dbReference type="SAM" id="Phobius"/>
    </source>
</evidence>
<feature type="coiled-coil region" evidence="1">
    <location>
        <begin position="151"/>
        <end position="214"/>
    </location>
</feature>
<dbReference type="OrthoDB" id="10669516at2759"/>
<keyword evidence="4" id="KW-1185">Reference proteome</keyword>
<reference evidence="4" key="1">
    <citation type="submission" date="2017-10" db="EMBL/GenBank/DDBJ databases">
        <title>Rapid genome shrinkage in a self-fertile nematode reveals novel sperm competition proteins.</title>
        <authorList>
            <person name="Yin D."/>
            <person name="Schwarz E.M."/>
            <person name="Thomas C.G."/>
            <person name="Felde R.L."/>
            <person name="Korf I.F."/>
            <person name="Cutter A.D."/>
            <person name="Schartner C.M."/>
            <person name="Ralston E.J."/>
            <person name="Meyer B.J."/>
            <person name="Haag E.S."/>
        </authorList>
    </citation>
    <scope>NUCLEOTIDE SEQUENCE [LARGE SCALE GENOMIC DNA]</scope>
    <source>
        <strain evidence="4">JU1422</strain>
    </source>
</reference>
<dbReference type="EMBL" id="PDUG01000005">
    <property type="protein sequence ID" value="PIC25476.1"/>
    <property type="molecule type" value="Genomic_DNA"/>
</dbReference>
<organism evidence="3 4">
    <name type="scientific">Caenorhabditis nigoni</name>
    <dbReference type="NCBI Taxonomy" id="1611254"/>
    <lineage>
        <taxon>Eukaryota</taxon>
        <taxon>Metazoa</taxon>
        <taxon>Ecdysozoa</taxon>
        <taxon>Nematoda</taxon>
        <taxon>Chromadorea</taxon>
        <taxon>Rhabditida</taxon>
        <taxon>Rhabditina</taxon>
        <taxon>Rhabditomorpha</taxon>
        <taxon>Rhabditoidea</taxon>
        <taxon>Rhabditidae</taxon>
        <taxon>Peloderinae</taxon>
        <taxon>Caenorhabditis</taxon>
    </lineage>
</organism>
<protein>
    <submittedName>
        <fullName evidence="3">Uncharacterized protein</fullName>
    </submittedName>
</protein>
<keyword evidence="2" id="KW-0812">Transmembrane</keyword>
<keyword evidence="2" id="KW-0472">Membrane</keyword>
<gene>
    <name evidence="3" type="primary">Cnig_chr_V.g18394</name>
    <name evidence="3" type="ORF">B9Z55_018394</name>
</gene>
<proteinExistence type="predicted"/>
<feature type="transmembrane region" description="Helical" evidence="2">
    <location>
        <begin position="220"/>
        <end position="237"/>
    </location>
</feature>
<accession>A0A2G5TEJ0</accession>
<dbReference type="Proteomes" id="UP000230233">
    <property type="component" value="Chromosome V"/>
</dbReference>
<evidence type="ECO:0000313" key="4">
    <source>
        <dbReference type="Proteomes" id="UP000230233"/>
    </source>
</evidence>
<comment type="caution">
    <text evidence="3">The sequence shown here is derived from an EMBL/GenBank/DDBJ whole genome shotgun (WGS) entry which is preliminary data.</text>
</comment>
<keyword evidence="1" id="KW-0175">Coiled coil</keyword>
<evidence type="ECO:0000256" key="1">
    <source>
        <dbReference type="SAM" id="Coils"/>
    </source>
</evidence>
<dbReference type="AlphaFoldDB" id="A0A2G5TEJ0"/>
<keyword evidence="2" id="KW-1133">Transmembrane helix</keyword>
<name>A0A2G5TEJ0_9PELO</name>